<keyword evidence="2" id="KW-1185">Reference proteome</keyword>
<protein>
    <submittedName>
        <fullName evidence="1">Uncharacterized protein</fullName>
    </submittedName>
</protein>
<dbReference type="AlphaFoldDB" id="A0AAE0DU08"/>
<dbReference type="Proteomes" id="UP001281410">
    <property type="component" value="Unassembled WGS sequence"/>
</dbReference>
<gene>
    <name evidence="1" type="ORF">Dsin_027865</name>
</gene>
<sequence>METHFPSTNRRYCARHIYANFRITYQGHSYKKLFWKASRSYNVFEFKDALKAIGDINPGAKVWLEKIDTRHWSRSAYDQLIRCDHVTNNMTEAFNSLLGTHRAATYLEMLEFIRRMLMRKFQERKEECAKWNAVIPPRVN</sequence>
<dbReference type="PANTHER" id="PTHR31973:SF187">
    <property type="entry name" value="MUTATOR TRANSPOSASE MUDRA PROTEIN"/>
    <property type="match status" value="1"/>
</dbReference>
<proteinExistence type="predicted"/>
<name>A0AAE0DU08_9ROSI</name>
<dbReference type="PANTHER" id="PTHR31973">
    <property type="entry name" value="POLYPROTEIN, PUTATIVE-RELATED"/>
    <property type="match status" value="1"/>
</dbReference>
<evidence type="ECO:0000313" key="2">
    <source>
        <dbReference type="Proteomes" id="UP001281410"/>
    </source>
</evidence>
<reference evidence="1" key="1">
    <citation type="journal article" date="2023" name="Plant J.">
        <title>Genome sequences and population genomics provide insights into the demographic history, inbreeding, and mutation load of two 'living fossil' tree species of Dipteronia.</title>
        <authorList>
            <person name="Feng Y."/>
            <person name="Comes H.P."/>
            <person name="Chen J."/>
            <person name="Zhu S."/>
            <person name="Lu R."/>
            <person name="Zhang X."/>
            <person name="Li P."/>
            <person name="Qiu J."/>
            <person name="Olsen K.M."/>
            <person name="Qiu Y."/>
        </authorList>
    </citation>
    <scope>NUCLEOTIDE SEQUENCE</scope>
    <source>
        <strain evidence="1">NBL</strain>
    </source>
</reference>
<accession>A0AAE0DU08</accession>
<organism evidence="1 2">
    <name type="scientific">Dipteronia sinensis</name>
    <dbReference type="NCBI Taxonomy" id="43782"/>
    <lineage>
        <taxon>Eukaryota</taxon>
        <taxon>Viridiplantae</taxon>
        <taxon>Streptophyta</taxon>
        <taxon>Embryophyta</taxon>
        <taxon>Tracheophyta</taxon>
        <taxon>Spermatophyta</taxon>
        <taxon>Magnoliopsida</taxon>
        <taxon>eudicotyledons</taxon>
        <taxon>Gunneridae</taxon>
        <taxon>Pentapetalae</taxon>
        <taxon>rosids</taxon>
        <taxon>malvids</taxon>
        <taxon>Sapindales</taxon>
        <taxon>Sapindaceae</taxon>
        <taxon>Hippocastanoideae</taxon>
        <taxon>Acereae</taxon>
        <taxon>Dipteronia</taxon>
    </lineage>
</organism>
<evidence type="ECO:0000313" key="1">
    <source>
        <dbReference type="EMBL" id="KAK3188304.1"/>
    </source>
</evidence>
<comment type="caution">
    <text evidence="1">The sequence shown here is derived from an EMBL/GenBank/DDBJ whole genome shotgun (WGS) entry which is preliminary data.</text>
</comment>
<dbReference type="EMBL" id="JANJYJ010000009">
    <property type="protein sequence ID" value="KAK3188304.1"/>
    <property type="molecule type" value="Genomic_DNA"/>
</dbReference>